<gene>
    <name evidence="1" type="ORF">BC742_0570</name>
</gene>
<protein>
    <submittedName>
        <fullName evidence="1">Uncharacterized protein</fullName>
    </submittedName>
</protein>
<comment type="caution">
    <text evidence="1">The sequence shown here is derived from an EMBL/GenBank/DDBJ whole genome shotgun (WGS) entry which is preliminary data.</text>
</comment>
<keyword evidence="2" id="KW-1185">Reference proteome</keyword>
<organism evidence="1 2">
    <name type="scientific">Coprobacter fastidiosus NSB1 = JCM 33896</name>
    <dbReference type="NCBI Taxonomy" id="1349822"/>
    <lineage>
        <taxon>Bacteria</taxon>
        <taxon>Pseudomonadati</taxon>
        <taxon>Bacteroidota</taxon>
        <taxon>Bacteroidia</taxon>
        <taxon>Bacteroidales</taxon>
        <taxon>Barnesiellaceae</taxon>
        <taxon>Coprobacter</taxon>
    </lineage>
</organism>
<sequence>MDHKFFREKGVNDVSCITETTTELFSHSCKNSTILIFSELITVNN</sequence>
<accession>A0A495WJS4</accession>
<dbReference type="EMBL" id="RBXN01000001">
    <property type="protein sequence ID" value="RKT61517.1"/>
    <property type="molecule type" value="Genomic_DNA"/>
</dbReference>
<proteinExistence type="predicted"/>
<name>A0A495WJS4_9BACT</name>
<reference evidence="1 2" key="1">
    <citation type="submission" date="2018-10" db="EMBL/GenBank/DDBJ databases">
        <title>Genomic Encyclopedia of Archaeal and Bacterial Type Strains, Phase II (KMG-II): from individual species to whole genera.</title>
        <authorList>
            <person name="Goeker M."/>
        </authorList>
    </citation>
    <scope>NUCLEOTIDE SEQUENCE [LARGE SCALE GENOMIC DNA]</scope>
    <source>
        <strain evidence="1 2">NSB1</strain>
    </source>
</reference>
<dbReference type="AlphaFoldDB" id="A0A495WJS4"/>
<evidence type="ECO:0000313" key="1">
    <source>
        <dbReference type="EMBL" id="RKT61517.1"/>
    </source>
</evidence>
<dbReference type="Proteomes" id="UP000269493">
    <property type="component" value="Unassembled WGS sequence"/>
</dbReference>
<evidence type="ECO:0000313" key="2">
    <source>
        <dbReference type="Proteomes" id="UP000269493"/>
    </source>
</evidence>